<evidence type="ECO:0000256" key="3">
    <source>
        <dbReference type="ARBA" id="ARBA00006739"/>
    </source>
</evidence>
<dbReference type="GO" id="GO:0004581">
    <property type="term" value="F:dolichyl-phosphate beta-glucosyltransferase activity"/>
    <property type="evidence" value="ECO:0007669"/>
    <property type="project" value="UniProtKB-EC"/>
</dbReference>
<dbReference type="Gene3D" id="3.90.550.10">
    <property type="entry name" value="Spore Coat Polysaccharide Biosynthesis Protein SpsA, Chain A"/>
    <property type="match status" value="1"/>
</dbReference>
<accession>A0A809RGV8</accession>
<keyword evidence="9" id="KW-0735">Signal-anchor</keyword>
<dbReference type="GO" id="GO:0006487">
    <property type="term" value="P:protein N-linked glycosylation"/>
    <property type="evidence" value="ECO:0007669"/>
    <property type="project" value="TreeGrafter"/>
</dbReference>
<comment type="similarity">
    <text evidence="3">Belongs to the glycosyltransferase 2 family.</text>
</comment>
<dbReference type="EMBL" id="AP021858">
    <property type="protein sequence ID" value="BBO23715.1"/>
    <property type="molecule type" value="Genomic_DNA"/>
</dbReference>
<evidence type="ECO:0000256" key="7">
    <source>
        <dbReference type="ARBA" id="ARBA00022692"/>
    </source>
</evidence>
<evidence type="ECO:0000256" key="10">
    <source>
        <dbReference type="ARBA" id="ARBA00022989"/>
    </source>
</evidence>
<dbReference type="KEGG" id="npy:NPRO_13100"/>
<dbReference type="PANTHER" id="PTHR10859">
    <property type="entry name" value="GLYCOSYL TRANSFERASE"/>
    <property type="match status" value="1"/>
</dbReference>
<proteinExistence type="inferred from homology"/>
<organism evidence="14 15">
    <name type="scientific">Candidatus Nitrosymbiomonas proteolyticus</name>
    <dbReference type="NCBI Taxonomy" id="2608984"/>
    <lineage>
        <taxon>Bacteria</taxon>
        <taxon>Bacillati</taxon>
        <taxon>Armatimonadota</taxon>
        <taxon>Armatimonadota incertae sedis</taxon>
        <taxon>Candidatus Nitrosymbiomonas</taxon>
    </lineage>
</organism>
<dbReference type="PANTHER" id="PTHR10859:SF91">
    <property type="entry name" value="DOLICHYL-PHOSPHATE BETA-GLUCOSYLTRANSFERASE"/>
    <property type="match status" value="1"/>
</dbReference>
<gene>
    <name evidence="14" type="ORF">NPRO_13100</name>
</gene>
<dbReference type="EC" id="2.4.1.117" evidence="4"/>
<dbReference type="AlphaFoldDB" id="A0A809RGV8"/>
<evidence type="ECO:0000313" key="15">
    <source>
        <dbReference type="Proteomes" id="UP000662873"/>
    </source>
</evidence>
<dbReference type="InterPro" id="IPR035518">
    <property type="entry name" value="DPG_synthase"/>
</dbReference>
<dbReference type="SUPFAM" id="SSF53448">
    <property type="entry name" value="Nucleotide-diphospho-sugar transferases"/>
    <property type="match status" value="1"/>
</dbReference>
<evidence type="ECO:0000256" key="1">
    <source>
        <dbReference type="ARBA" id="ARBA00004389"/>
    </source>
</evidence>
<dbReference type="Proteomes" id="UP000662873">
    <property type="component" value="Chromosome"/>
</dbReference>
<evidence type="ECO:0000256" key="12">
    <source>
        <dbReference type="ARBA" id="ARBA00045097"/>
    </source>
</evidence>
<comment type="subcellular location">
    <subcellularLocation>
        <location evidence="1">Endoplasmic reticulum membrane</location>
        <topology evidence="1">Single-pass membrane protein</topology>
    </subcellularLocation>
</comment>
<sequence length="246" mass="27923">MDSPYLAVIIPAFNEEGRIVPTLERLREYFTATTHTWSVTVVSDGSTDQTVPKVTDFAAQDARFKLISYPQNRGKGCAVRTGMLHVEGQLLLLCDADLAAPIEEVEKLLPPIESGADIAIGSRPLKESRLEIRQPWYREMLGRAFNMAVQLLAIRGIKDTQCGFKLFRREVARDVFSRCKLDGFGYDFEALMIARDLGYRIDEIPIRWSHQEGSKVVLMRDGPRMIRDLVKLRLMGKSARLKPREP</sequence>
<evidence type="ECO:0000256" key="11">
    <source>
        <dbReference type="ARBA" id="ARBA00023136"/>
    </source>
</evidence>
<keyword evidence="10" id="KW-1133">Transmembrane helix</keyword>
<reference evidence="14" key="1">
    <citation type="journal article" name="DNA Res.">
        <title>The physiological potential of anammox bacteria as revealed by their core genome structure.</title>
        <authorList>
            <person name="Okubo T."/>
            <person name="Toyoda A."/>
            <person name="Fukuhara K."/>
            <person name="Uchiyama I."/>
            <person name="Harigaya Y."/>
            <person name="Kuroiwa M."/>
            <person name="Suzuki T."/>
            <person name="Murakami Y."/>
            <person name="Suwa Y."/>
            <person name="Takami H."/>
        </authorList>
    </citation>
    <scope>NUCLEOTIDE SEQUENCE</scope>
    <source>
        <strain evidence="14">317325-2</strain>
    </source>
</reference>
<keyword evidence="6 14" id="KW-0808">Transferase</keyword>
<evidence type="ECO:0000259" key="13">
    <source>
        <dbReference type="Pfam" id="PF00535"/>
    </source>
</evidence>
<keyword evidence="8" id="KW-0256">Endoplasmic reticulum</keyword>
<dbReference type="InterPro" id="IPR029044">
    <property type="entry name" value="Nucleotide-diphossugar_trans"/>
</dbReference>
<dbReference type="Pfam" id="PF00535">
    <property type="entry name" value="Glycos_transf_2"/>
    <property type="match status" value="1"/>
</dbReference>
<evidence type="ECO:0000256" key="8">
    <source>
        <dbReference type="ARBA" id="ARBA00022824"/>
    </source>
</evidence>
<protein>
    <recommendedName>
        <fullName evidence="4">dolichyl-phosphate beta-glucosyltransferase</fullName>
        <ecNumber evidence="4">2.4.1.117</ecNumber>
    </recommendedName>
</protein>
<dbReference type="InterPro" id="IPR001173">
    <property type="entry name" value="Glyco_trans_2-like"/>
</dbReference>
<comment type="pathway">
    <text evidence="2">Protein modification; protein glycosylation.</text>
</comment>
<keyword evidence="5" id="KW-0328">Glycosyltransferase</keyword>
<evidence type="ECO:0000256" key="9">
    <source>
        <dbReference type="ARBA" id="ARBA00022968"/>
    </source>
</evidence>
<evidence type="ECO:0000256" key="2">
    <source>
        <dbReference type="ARBA" id="ARBA00004922"/>
    </source>
</evidence>
<comment type="catalytic activity">
    <reaction evidence="12">
        <text>a di-trans,poly-cis-dolichyl phosphate + UDP-alpha-D-glucose = a di-trans,poly-cis-dolichyl beta-D-glucosyl phosphate + UDP</text>
        <dbReference type="Rhea" id="RHEA:15401"/>
        <dbReference type="Rhea" id="RHEA-COMP:19498"/>
        <dbReference type="Rhea" id="RHEA-COMP:19502"/>
        <dbReference type="ChEBI" id="CHEBI:57525"/>
        <dbReference type="ChEBI" id="CHEBI:57683"/>
        <dbReference type="ChEBI" id="CHEBI:58223"/>
        <dbReference type="ChEBI" id="CHEBI:58885"/>
        <dbReference type="EC" id="2.4.1.117"/>
    </reaction>
    <physiologicalReaction direction="left-to-right" evidence="12">
        <dbReference type="Rhea" id="RHEA:15402"/>
    </physiologicalReaction>
</comment>
<feature type="domain" description="Glycosyltransferase 2-like" evidence="13">
    <location>
        <begin position="8"/>
        <end position="176"/>
    </location>
</feature>
<keyword evidence="7" id="KW-0812">Transmembrane</keyword>
<evidence type="ECO:0000256" key="4">
    <source>
        <dbReference type="ARBA" id="ARBA00012583"/>
    </source>
</evidence>
<keyword evidence="11" id="KW-0472">Membrane</keyword>
<evidence type="ECO:0000256" key="5">
    <source>
        <dbReference type="ARBA" id="ARBA00022676"/>
    </source>
</evidence>
<dbReference type="CDD" id="cd04188">
    <property type="entry name" value="DPG_synthase"/>
    <property type="match status" value="1"/>
</dbReference>
<evidence type="ECO:0000256" key="6">
    <source>
        <dbReference type="ARBA" id="ARBA00022679"/>
    </source>
</evidence>
<evidence type="ECO:0000313" key="14">
    <source>
        <dbReference type="EMBL" id="BBO23715.1"/>
    </source>
</evidence>
<name>A0A809RGV8_9BACT</name>